<feature type="transmembrane region" description="Helical" evidence="1">
    <location>
        <begin position="7"/>
        <end position="27"/>
    </location>
</feature>
<keyword evidence="3" id="KW-1185">Reference proteome</keyword>
<dbReference type="EMBL" id="QTJU01000003">
    <property type="protein sequence ID" value="RFM28167.1"/>
    <property type="molecule type" value="Genomic_DNA"/>
</dbReference>
<reference evidence="2 3" key="1">
    <citation type="submission" date="2018-08" db="EMBL/GenBank/DDBJ databases">
        <title>Chitinophagaceae sp. K23C18032701, a novel bacterium isolated from forest soil.</title>
        <authorList>
            <person name="Wang C."/>
        </authorList>
    </citation>
    <scope>NUCLEOTIDE SEQUENCE [LARGE SCALE GENOMIC DNA]</scope>
    <source>
        <strain evidence="2 3">K23C18032701</strain>
    </source>
</reference>
<name>A0A3E1NJQ6_9BACT</name>
<protein>
    <recommendedName>
        <fullName evidence="4">AlgX/AlgJ SGNH hydrolase-like domain-containing protein</fullName>
    </recommendedName>
</protein>
<evidence type="ECO:0000313" key="2">
    <source>
        <dbReference type="EMBL" id="RFM28167.1"/>
    </source>
</evidence>
<keyword evidence="1" id="KW-1133">Transmembrane helix</keyword>
<dbReference type="AlphaFoldDB" id="A0A3E1NJQ6"/>
<dbReference type="RefSeq" id="WP_116847413.1">
    <property type="nucleotide sequence ID" value="NZ_QTJU01000003.1"/>
</dbReference>
<dbReference type="OrthoDB" id="1339610at2"/>
<evidence type="ECO:0008006" key="4">
    <source>
        <dbReference type="Google" id="ProtNLM"/>
    </source>
</evidence>
<keyword evidence="1" id="KW-0472">Membrane</keyword>
<gene>
    <name evidence="2" type="ORF">DXN05_11635</name>
</gene>
<accession>A0A3E1NJQ6</accession>
<comment type="caution">
    <text evidence="2">The sequence shown here is derived from an EMBL/GenBank/DDBJ whole genome shotgun (WGS) entry which is preliminary data.</text>
</comment>
<keyword evidence="1" id="KW-0812">Transmembrane</keyword>
<evidence type="ECO:0000256" key="1">
    <source>
        <dbReference type="SAM" id="Phobius"/>
    </source>
</evidence>
<proteinExistence type="predicted"/>
<dbReference type="Proteomes" id="UP000261284">
    <property type="component" value="Unassembled WGS sequence"/>
</dbReference>
<organism evidence="2 3">
    <name type="scientific">Deminuibacter soli</name>
    <dbReference type="NCBI Taxonomy" id="2291815"/>
    <lineage>
        <taxon>Bacteria</taxon>
        <taxon>Pseudomonadati</taxon>
        <taxon>Bacteroidota</taxon>
        <taxon>Chitinophagia</taxon>
        <taxon>Chitinophagales</taxon>
        <taxon>Chitinophagaceae</taxon>
        <taxon>Deminuibacter</taxon>
    </lineage>
</organism>
<evidence type="ECO:0000313" key="3">
    <source>
        <dbReference type="Proteomes" id="UP000261284"/>
    </source>
</evidence>
<sequence length="347" mass="40765">MKVRLFLKRLFLFSLPLVPFVVLYLVLDPFKVIGHYAAYYRSDKPNYISLNKDFVSTENWINHYPEYHYTSYIFGNSRSMYYEVGRWNNYIHENPDNCYHFDASGESLYGIEKKIDFLNNRKAPIKNALVILDYATLNQTHNSEGHLFSKDPHLSGQMPIAFQLACFQAFFDVKFFRAYLDFKLTGKVKDYMKKEFLLDDRPLDYNYITNEVRQSVYEKMIAHNPADFYQPRQAIFYTRDSIEKTSPVIIGAPQLQLLNHMHAIFAGMQTSYKIIINPLYDQLKLNPADVQTLKGIFGENNVYDFSGKNNITDNLQNYYETSHYRPHVAEQIMEKVYGNHGNELAEK</sequence>